<evidence type="ECO:0000313" key="2">
    <source>
        <dbReference type="Proteomes" id="UP000183832"/>
    </source>
</evidence>
<proteinExistence type="predicted"/>
<keyword evidence="2" id="KW-1185">Reference proteome</keyword>
<reference evidence="1 2" key="1">
    <citation type="submission" date="2015-04" db="EMBL/GenBank/DDBJ databases">
        <authorList>
            <person name="Syromyatnikov M.Y."/>
            <person name="Popov V.N."/>
        </authorList>
    </citation>
    <scope>NUCLEOTIDE SEQUENCE [LARGE SCALE GENOMIC DNA]</scope>
</reference>
<organism evidence="1 2">
    <name type="scientific">Clunio marinus</name>
    <dbReference type="NCBI Taxonomy" id="568069"/>
    <lineage>
        <taxon>Eukaryota</taxon>
        <taxon>Metazoa</taxon>
        <taxon>Ecdysozoa</taxon>
        <taxon>Arthropoda</taxon>
        <taxon>Hexapoda</taxon>
        <taxon>Insecta</taxon>
        <taxon>Pterygota</taxon>
        <taxon>Neoptera</taxon>
        <taxon>Endopterygota</taxon>
        <taxon>Diptera</taxon>
        <taxon>Nematocera</taxon>
        <taxon>Chironomoidea</taxon>
        <taxon>Chironomidae</taxon>
        <taxon>Clunio</taxon>
    </lineage>
</organism>
<name>A0A1J1ISA6_9DIPT</name>
<evidence type="ECO:0000313" key="1">
    <source>
        <dbReference type="EMBL" id="CRL03115.1"/>
    </source>
</evidence>
<dbReference type="AlphaFoldDB" id="A0A1J1ISA6"/>
<dbReference type="Proteomes" id="UP000183832">
    <property type="component" value="Unassembled WGS sequence"/>
</dbReference>
<accession>A0A1J1ISA6</accession>
<sequence>MCFLKAAAAAPASGVYNYIVNDEWVFKDEETERVKRWKASKKERFQSEALSMSFLRMFSSA</sequence>
<gene>
    <name evidence="1" type="ORF">CLUMA_CG016934</name>
</gene>
<dbReference type="EMBL" id="CVRI01000059">
    <property type="protein sequence ID" value="CRL03115.1"/>
    <property type="molecule type" value="Genomic_DNA"/>
</dbReference>
<protein>
    <submittedName>
        <fullName evidence="1">CLUMA_CG016934, isoform A</fullName>
    </submittedName>
</protein>